<keyword evidence="3" id="KW-1185">Reference proteome</keyword>
<dbReference type="Proteomes" id="UP000050791">
    <property type="component" value="Unassembled WGS sequence"/>
</dbReference>
<gene>
    <name evidence="1" type="ORF">SMTD_LOCUS6168</name>
</gene>
<accession>A0A183NVN2</accession>
<organism evidence="2 4">
    <name type="scientific">Schistosoma mattheei</name>
    <dbReference type="NCBI Taxonomy" id="31246"/>
    <lineage>
        <taxon>Eukaryota</taxon>
        <taxon>Metazoa</taxon>
        <taxon>Spiralia</taxon>
        <taxon>Lophotrochozoa</taxon>
        <taxon>Platyhelminthes</taxon>
        <taxon>Trematoda</taxon>
        <taxon>Digenea</taxon>
        <taxon>Strigeidida</taxon>
        <taxon>Schistosomatoidea</taxon>
        <taxon>Schistosomatidae</taxon>
        <taxon>Schistosoma</taxon>
    </lineage>
</organism>
<reference evidence="1 3" key="1">
    <citation type="submission" date="2018-11" db="EMBL/GenBank/DDBJ databases">
        <authorList>
            <consortium name="Pathogen Informatics"/>
        </authorList>
    </citation>
    <scope>NUCLEOTIDE SEQUENCE [LARGE SCALE GENOMIC DNA]</scope>
    <source>
        <strain evidence="1">Denwood</strain>
        <strain evidence="3">Denwood, Zambia</strain>
    </source>
</reference>
<dbReference type="WBParaSite" id="SMTH1_69610.2">
    <property type="protein sequence ID" value="SMTH1_69610.2"/>
    <property type="gene ID" value="SMTH1_69610"/>
</dbReference>
<reference evidence="4" key="2">
    <citation type="submission" date="2023-11" db="UniProtKB">
        <authorList>
            <consortium name="WormBaseParasite"/>
        </authorList>
    </citation>
    <scope>IDENTIFICATION</scope>
</reference>
<evidence type="ECO:0000313" key="1">
    <source>
        <dbReference type="EMBL" id="VDP32519.1"/>
    </source>
</evidence>
<protein>
    <submittedName>
        <fullName evidence="4">Condensin complex subunit 2</fullName>
    </submittedName>
</protein>
<evidence type="ECO:0000313" key="4">
    <source>
        <dbReference type="WBParaSite" id="SMTH1_69610.2"/>
    </source>
</evidence>
<dbReference type="AlphaFoldDB" id="A0A183NVN2"/>
<evidence type="ECO:0000313" key="3">
    <source>
        <dbReference type="Proteomes" id="UP000269396"/>
    </source>
</evidence>
<name>A0A183NVN2_9TREM</name>
<dbReference type="Proteomes" id="UP000269396">
    <property type="component" value="Unassembled WGS sequence"/>
</dbReference>
<sequence length="150" mass="16873">MLGFGEQTENSTHIRDNLKAETPLLNNAKRKLGLRDLNIQQHVHLQSEIMRPSKTLVPENVYKEACEKFCAYEDKDDYGDLCTRLDNINSLVDGVISLSCMSHSSDFVGFSMNGEVCCFSLVLVDDGDEFDPSDFEIPDSEFNTMFCCLG</sequence>
<proteinExistence type="predicted"/>
<dbReference type="OrthoDB" id="6230524at2759"/>
<evidence type="ECO:0000313" key="2">
    <source>
        <dbReference type="Proteomes" id="UP000050791"/>
    </source>
</evidence>
<dbReference type="EMBL" id="UZAL01027428">
    <property type="protein sequence ID" value="VDP32519.1"/>
    <property type="molecule type" value="Genomic_DNA"/>
</dbReference>